<protein>
    <submittedName>
        <fullName evidence="2">Ornithine aminomutase subunit alpha</fullName>
    </submittedName>
</protein>
<dbReference type="EMBL" id="JANKBY010000025">
    <property type="protein sequence ID" value="MCR1821901.1"/>
    <property type="molecule type" value="Genomic_DNA"/>
</dbReference>
<proteinExistence type="predicted"/>
<feature type="domain" description="D-Lysine 5,6-aminomutase alpha subunit" evidence="1">
    <location>
        <begin position="3"/>
        <end position="117"/>
    </location>
</feature>
<comment type="caution">
    <text evidence="2">The sequence shown here is derived from an EMBL/GenBank/DDBJ whole genome shotgun (WGS) entry which is preliminary data.</text>
</comment>
<name>A0A9X2MDE8_9FIRM</name>
<evidence type="ECO:0000259" key="1">
    <source>
        <dbReference type="Pfam" id="PF16552"/>
    </source>
</evidence>
<sequence length="136" mass="15501">MEKRQDDFEVRRKHLQELSDQQLKDRFWQLASQIVEPMVELGRKNTTPSIERSILLRMGFSSLEVKPILEGVMERGLIGKGAGHVVYKLAMKKGITVREAGLMLIDGEGWDEVVDLFHNNEKSTMEVTGEGEKVEC</sequence>
<dbReference type="RefSeq" id="WP_074079731.1">
    <property type="nucleotide sequence ID" value="NZ_JANKBY010000025.1"/>
</dbReference>
<dbReference type="Gene3D" id="6.10.250.2220">
    <property type="match status" value="1"/>
</dbReference>
<dbReference type="InterPro" id="IPR016176">
    <property type="entry name" value="Cbl-dep_enz_cat"/>
</dbReference>
<dbReference type="GO" id="GO:0031419">
    <property type="term" value="F:cobalamin binding"/>
    <property type="evidence" value="ECO:0007669"/>
    <property type="project" value="InterPro"/>
</dbReference>
<dbReference type="GO" id="GO:0003824">
    <property type="term" value="F:catalytic activity"/>
    <property type="evidence" value="ECO:0007669"/>
    <property type="project" value="InterPro"/>
</dbReference>
<dbReference type="Pfam" id="PF16552">
    <property type="entry name" value="OAM_alpha"/>
    <property type="match status" value="1"/>
</dbReference>
<dbReference type="Proteomes" id="UP001140817">
    <property type="component" value="Unassembled WGS sequence"/>
</dbReference>
<dbReference type="InterPro" id="IPR015130">
    <property type="entry name" value="Lys-AminoMut_A"/>
</dbReference>
<evidence type="ECO:0000313" key="2">
    <source>
        <dbReference type="EMBL" id="MCR1821901.1"/>
    </source>
</evidence>
<dbReference type="SUPFAM" id="SSF51703">
    <property type="entry name" value="Cobalamin (vitamin B12)-dependent enzymes"/>
    <property type="match status" value="1"/>
</dbReference>
<organism evidence="2 3">
    <name type="scientific">Terrisporobacter muris</name>
    <dbReference type="NCBI Taxonomy" id="2963284"/>
    <lineage>
        <taxon>Bacteria</taxon>
        <taxon>Bacillati</taxon>
        <taxon>Bacillota</taxon>
        <taxon>Clostridia</taxon>
        <taxon>Peptostreptococcales</taxon>
        <taxon>Peptostreptococcaceae</taxon>
        <taxon>Terrisporobacter</taxon>
    </lineage>
</organism>
<dbReference type="Gene3D" id="1.10.8.1000">
    <property type="entry name" value="Ornithine 4,5 aminomutase S component, alpha subunit-like"/>
    <property type="match status" value="1"/>
</dbReference>
<accession>A0A9X2MDE8</accession>
<evidence type="ECO:0000313" key="3">
    <source>
        <dbReference type="Proteomes" id="UP001140817"/>
    </source>
</evidence>
<keyword evidence="3" id="KW-1185">Reference proteome</keyword>
<dbReference type="AlphaFoldDB" id="A0A9X2MDE8"/>
<reference evidence="2" key="1">
    <citation type="submission" date="2022-07" db="EMBL/GenBank/DDBJ databases">
        <title>Enhanced cultured diversity of the mouse gut microbiota enables custom-made synthetic communities.</title>
        <authorList>
            <person name="Afrizal A."/>
        </authorList>
    </citation>
    <scope>NUCLEOTIDE SEQUENCE</scope>
    <source>
        <strain evidence="2">DSM 29186</strain>
    </source>
</reference>
<gene>
    <name evidence="2" type="ORF">NSA58_03780</name>
</gene>